<evidence type="ECO:0000256" key="1">
    <source>
        <dbReference type="ARBA" id="ARBA00004123"/>
    </source>
</evidence>
<organism evidence="7 8">
    <name type="scientific">Cylindrotheca closterium</name>
    <dbReference type="NCBI Taxonomy" id="2856"/>
    <lineage>
        <taxon>Eukaryota</taxon>
        <taxon>Sar</taxon>
        <taxon>Stramenopiles</taxon>
        <taxon>Ochrophyta</taxon>
        <taxon>Bacillariophyta</taxon>
        <taxon>Bacillariophyceae</taxon>
        <taxon>Bacillariophycidae</taxon>
        <taxon>Bacillariales</taxon>
        <taxon>Bacillariaceae</taxon>
        <taxon>Cylindrotheca</taxon>
    </lineage>
</organism>
<evidence type="ECO:0000313" key="7">
    <source>
        <dbReference type="EMBL" id="CAJ1939273.1"/>
    </source>
</evidence>
<dbReference type="GO" id="GO:0043565">
    <property type="term" value="F:sequence-specific DNA binding"/>
    <property type="evidence" value="ECO:0007669"/>
    <property type="project" value="InterPro"/>
</dbReference>
<keyword evidence="2" id="KW-0238">DNA-binding</keyword>
<feature type="region of interest" description="Disordered" evidence="5">
    <location>
        <begin position="99"/>
        <end position="124"/>
    </location>
</feature>
<comment type="caution">
    <text evidence="7">The sequence shown here is derived from an EMBL/GenBank/DDBJ whole genome shotgun (WGS) entry which is preliminary data.</text>
</comment>
<evidence type="ECO:0000256" key="2">
    <source>
        <dbReference type="ARBA" id="ARBA00023125"/>
    </source>
</evidence>
<dbReference type="InterPro" id="IPR036390">
    <property type="entry name" value="WH_DNA-bd_sf"/>
</dbReference>
<comment type="subcellular location">
    <subcellularLocation>
        <location evidence="1">Nucleus</location>
    </subcellularLocation>
</comment>
<reference evidence="7" key="1">
    <citation type="submission" date="2023-08" db="EMBL/GenBank/DDBJ databases">
        <authorList>
            <person name="Audoor S."/>
            <person name="Bilcke G."/>
        </authorList>
    </citation>
    <scope>NUCLEOTIDE SEQUENCE</scope>
</reference>
<feature type="domain" description="HSF-type DNA-binding" evidence="6">
    <location>
        <begin position="2"/>
        <end position="100"/>
    </location>
</feature>
<dbReference type="InterPro" id="IPR000232">
    <property type="entry name" value="HSF_DNA-bd"/>
</dbReference>
<dbReference type="EMBL" id="CAKOGP040000779">
    <property type="protein sequence ID" value="CAJ1939273.1"/>
    <property type="molecule type" value="Genomic_DNA"/>
</dbReference>
<dbReference type="PANTHER" id="PTHR10015:SF206">
    <property type="entry name" value="HSF-TYPE DNA-BINDING DOMAIN-CONTAINING PROTEIN"/>
    <property type="match status" value="1"/>
</dbReference>
<protein>
    <recommendedName>
        <fullName evidence="6">HSF-type DNA-binding domain-containing protein</fullName>
    </recommendedName>
</protein>
<evidence type="ECO:0000259" key="6">
    <source>
        <dbReference type="SMART" id="SM00415"/>
    </source>
</evidence>
<keyword evidence="8" id="KW-1185">Reference proteome</keyword>
<dbReference type="Gene3D" id="1.10.10.10">
    <property type="entry name" value="Winged helix-like DNA-binding domain superfamily/Winged helix DNA-binding domain"/>
    <property type="match status" value="1"/>
</dbReference>
<sequence length="223" mass="25644">MSQSTFPYRLHQVLATESKTGQPDSSSVISWTPSGNSFRIHDQNAFETEILPKYFPKQSKYGSFRRQLQYYGFTTLGLNHFGHPLFIRDQEEQLIHIKHKKGQATQAKKSTTKQKQKKERQIDATPSCSKIANHLRGAQSRSSQHLRNMKHSQQEQASKQLMLTRRQLDLDLLLALQQRRGYIPCAKQQTLLSQPRSTDYSTAQMRVDPASAFIQLARMQLGL</sequence>
<dbReference type="InterPro" id="IPR036388">
    <property type="entry name" value="WH-like_DNA-bd_sf"/>
</dbReference>
<dbReference type="SMART" id="SM00415">
    <property type="entry name" value="HSF"/>
    <property type="match status" value="1"/>
</dbReference>
<comment type="similarity">
    <text evidence="4">Belongs to the HSF family.</text>
</comment>
<evidence type="ECO:0000313" key="8">
    <source>
        <dbReference type="Proteomes" id="UP001295423"/>
    </source>
</evidence>
<dbReference type="AlphaFoldDB" id="A0AAD2CS60"/>
<accession>A0AAD2CS60</accession>
<dbReference type="PANTHER" id="PTHR10015">
    <property type="entry name" value="HEAT SHOCK TRANSCRIPTION FACTOR"/>
    <property type="match status" value="1"/>
</dbReference>
<evidence type="ECO:0000256" key="4">
    <source>
        <dbReference type="RuleBase" id="RU004020"/>
    </source>
</evidence>
<evidence type="ECO:0000256" key="5">
    <source>
        <dbReference type="SAM" id="MobiDB-lite"/>
    </source>
</evidence>
<dbReference type="GO" id="GO:0003700">
    <property type="term" value="F:DNA-binding transcription factor activity"/>
    <property type="evidence" value="ECO:0007669"/>
    <property type="project" value="InterPro"/>
</dbReference>
<dbReference type="Proteomes" id="UP001295423">
    <property type="component" value="Unassembled WGS sequence"/>
</dbReference>
<name>A0AAD2CS60_9STRA</name>
<dbReference type="GO" id="GO:0005634">
    <property type="term" value="C:nucleus"/>
    <property type="evidence" value="ECO:0007669"/>
    <property type="project" value="UniProtKB-SubCell"/>
</dbReference>
<evidence type="ECO:0000256" key="3">
    <source>
        <dbReference type="ARBA" id="ARBA00023242"/>
    </source>
</evidence>
<dbReference type="SUPFAM" id="SSF46785">
    <property type="entry name" value="Winged helix' DNA-binding domain"/>
    <property type="match status" value="1"/>
</dbReference>
<gene>
    <name evidence="7" type="ORF">CYCCA115_LOCUS6514</name>
</gene>
<keyword evidence="3" id="KW-0539">Nucleus</keyword>
<dbReference type="Pfam" id="PF00447">
    <property type="entry name" value="HSF_DNA-bind"/>
    <property type="match status" value="1"/>
</dbReference>
<proteinExistence type="inferred from homology"/>